<keyword evidence="2" id="KW-1185">Reference proteome</keyword>
<dbReference type="Proteomes" id="UP000309992">
    <property type="component" value="Unassembled WGS sequence"/>
</dbReference>
<organism evidence="1 2">
    <name type="scientific">Prauserella endophytica</name>
    <dbReference type="NCBI Taxonomy" id="1592324"/>
    <lineage>
        <taxon>Bacteria</taxon>
        <taxon>Bacillati</taxon>
        <taxon>Actinomycetota</taxon>
        <taxon>Actinomycetes</taxon>
        <taxon>Pseudonocardiales</taxon>
        <taxon>Pseudonocardiaceae</taxon>
        <taxon>Prauserella</taxon>
        <taxon>Prauserella coralliicola group</taxon>
    </lineage>
</organism>
<comment type="caution">
    <text evidence="1">The sequence shown here is derived from an EMBL/GenBank/DDBJ whole genome shotgun (WGS) entry which is preliminary data.</text>
</comment>
<name>A0ABY2S9F4_9PSEU</name>
<sequence length="168" mass="18367">MTTMLPVPIEFSLPEGWRSVDPDEIGTPEVAFVALHPGAGGGGFTPNITIAGELRDADVPLSRIAEESIERLRSGAHEVKVGRTSERGTAWNPVYTQAVRLAVDLSGQRQHLVQYQVFMAFAGAGGRAVLRIVLTSRLEQFPQVIDDYQRFIETIRPQQRTTAPGGMP</sequence>
<protein>
    <recommendedName>
        <fullName evidence="3">DUF1795 domain-containing protein</fullName>
    </recommendedName>
</protein>
<dbReference type="EMBL" id="SWMS01000002">
    <property type="protein sequence ID" value="TKG72499.1"/>
    <property type="molecule type" value="Genomic_DNA"/>
</dbReference>
<accession>A0ABY2S9F4</accession>
<dbReference type="Gene3D" id="3.40.1000.10">
    <property type="entry name" value="Mog1/PsbP, alpha/beta/alpha sandwich"/>
    <property type="match status" value="1"/>
</dbReference>
<evidence type="ECO:0000313" key="2">
    <source>
        <dbReference type="Proteomes" id="UP000309992"/>
    </source>
</evidence>
<proteinExistence type="predicted"/>
<evidence type="ECO:0008006" key="3">
    <source>
        <dbReference type="Google" id="ProtNLM"/>
    </source>
</evidence>
<dbReference type="RefSeq" id="WP_112273449.1">
    <property type="nucleotide sequence ID" value="NZ_SWMS01000002.1"/>
</dbReference>
<evidence type="ECO:0000313" key="1">
    <source>
        <dbReference type="EMBL" id="TKG72499.1"/>
    </source>
</evidence>
<reference evidence="1 2" key="1">
    <citation type="journal article" date="2015" name="Antonie Van Leeuwenhoek">
        <title>Prauserella endophytica sp. nov., an endophytic actinobacterium isolated from Tamarix taklamakanensis.</title>
        <authorList>
            <person name="Liu J.M."/>
            <person name="Habden X."/>
            <person name="Guo L."/>
            <person name="Tuo L."/>
            <person name="Jiang Z.K."/>
            <person name="Liu S.W."/>
            <person name="Liu X.F."/>
            <person name="Chen L."/>
            <person name="Li R.F."/>
            <person name="Zhang Y.Q."/>
            <person name="Sun C.H."/>
        </authorList>
    </citation>
    <scope>NUCLEOTIDE SEQUENCE [LARGE SCALE GENOMIC DNA]</scope>
    <source>
        <strain evidence="1 2">CGMCC 4.7182</strain>
    </source>
</reference>
<gene>
    <name evidence="1" type="ORF">FCN18_04395</name>
</gene>